<dbReference type="PANTHER" id="PTHR28657:SF5">
    <property type="entry name" value="INDOLEAMINE 2,3-DIOXYGENASE"/>
    <property type="match status" value="1"/>
</dbReference>
<dbReference type="GO" id="GO:0033754">
    <property type="term" value="F:indoleamine 2,3-dioxygenase activity"/>
    <property type="evidence" value="ECO:0007669"/>
    <property type="project" value="TreeGrafter"/>
</dbReference>
<dbReference type="STRING" id="1314674.A0A0D7B5X8"/>
<dbReference type="OrthoDB" id="540174at2759"/>
<evidence type="ECO:0000256" key="3">
    <source>
        <dbReference type="ARBA" id="ARBA00023004"/>
    </source>
</evidence>
<dbReference type="GO" id="GO:0005737">
    <property type="term" value="C:cytoplasm"/>
    <property type="evidence" value="ECO:0007669"/>
    <property type="project" value="TreeGrafter"/>
</dbReference>
<evidence type="ECO:0000256" key="4">
    <source>
        <dbReference type="PIRSR" id="PIRSR600898-1"/>
    </source>
</evidence>
<dbReference type="GO" id="GO:0020037">
    <property type="term" value="F:heme binding"/>
    <property type="evidence" value="ECO:0007669"/>
    <property type="project" value="InterPro"/>
</dbReference>
<feature type="binding site" description="proximal binding residue" evidence="4">
    <location>
        <position position="404"/>
    </location>
    <ligand>
        <name>heme b</name>
        <dbReference type="ChEBI" id="CHEBI:60344"/>
    </ligand>
    <ligandPart>
        <name>Fe</name>
        <dbReference type="ChEBI" id="CHEBI:18248"/>
    </ligandPart>
</feature>
<proteinExistence type="inferred from homology"/>
<dbReference type="Proteomes" id="UP000054007">
    <property type="component" value="Unassembled WGS sequence"/>
</dbReference>
<keyword evidence="3 4" id="KW-0408">Iron</keyword>
<dbReference type="GO" id="GO:0046872">
    <property type="term" value="F:metal ion binding"/>
    <property type="evidence" value="ECO:0007669"/>
    <property type="project" value="UniProtKB-KW"/>
</dbReference>
<keyword evidence="2 4" id="KW-0479">Metal-binding</keyword>
<gene>
    <name evidence="5" type="ORF">CYLTODRAFT_492197</name>
</gene>
<keyword evidence="4" id="KW-0349">Heme</keyword>
<accession>A0A0D7B5X8</accession>
<dbReference type="Pfam" id="PF01231">
    <property type="entry name" value="IDO"/>
    <property type="match status" value="1"/>
</dbReference>
<protein>
    <submittedName>
        <fullName evidence="5">Indoleamine 2,3-dioxygenase</fullName>
    </submittedName>
</protein>
<evidence type="ECO:0000313" key="6">
    <source>
        <dbReference type="Proteomes" id="UP000054007"/>
    </source>
</evidence>
<dbReference type="InterPro" id="IPR037217">
    <property type="entry name" value="Trp/Indoleamine_2_3_dOase-like"/>
</dbReference>
<dbReference type="EMBL" id="KN880584">
    <property type="protein sequence ID" value="KIY65594.1"/>
    <property type="molecule type" value="Genomic_DNA"/>
</dbReference>
<dbReference type="GO" id="GO:0034354">
    <property type="term" value="P:'de novo' NAD+ biosynthetic process from L-tryptophan"/>
    <property type="evidence" value="ECO:0007669"/>
    <property type="project" value="TreeGrafter"/>
</dbReference>
<evidence type="ECO:0000256" key="2">
    <source>
        <dbReference type="ARBA" id="ARBA00022723"/>
    </source>
</evidence>
<keyword evidence="5" id="KW-0223">Dioxygenase</keyword>
<evidence type="ECO:0000256" key="1">
    <source>
        <dbReference type="ARBA" id="ARBA00007119"/>
    </source>
</evidence>
<reference evidence="5 6" key="1">
    <citation type="journal article" date="2015" name="Fungal Genet. Biol.">
        <title>Evolution of novel wood decay mechanisms in Agaricales revealed by the genome sequences of Fistulina hepatica and Cylindrobasidium torrendii.</title>
        <authorList>
            <person name="Floudas D."/>
            <person name="Held B.W."/>
            <person name="Riley R."/>
            <person name="Nagy L.G."/>
            <person name="Koehler G."/>
            <person name="Ransdell A.S."/>
            <person name="Younus H."/>
            <person name="Chow J."/>
            <person name="Chiniquy J."/>
            <person name="Lipzen A."/>
            <person name="Tritt A."/>
            <person name="Sun H."/>
            <person name="Haridas S."/>
            <person name="LaButti K."/>
            <person name="Ohm R.A."/>
            <person name="Kues U."/>
            <person name="Blanchette R.A."/>
            <person name="Grigoriev I.V."/>
            <person name="Minto R.E."/>
            <person name="Hibbett D.S."/>
        </authorList>
    </citation>
    <scope>NUCLEOTIDE SEQUENCE [LARGE SCALE GENOMIC DNA]</scope>
    <source>
        <strain evidence="5 6">FP15055 ss-10</strain>
    </source>
</reference>
<dbReference type="InterPro" id="IPR000898">
    <property type="entry name" value="Indolamine_dOase"/>
</dbReference>
<dbReference type="AlphaFoldDB" id="A0A0D7B5X8"/>
<evidence type="ECO:0000313" key="5">
    <source>
        <dbReference type="EMBL" id="KIY65594.1"/>
    </source>
</evidence>
<sequence length="452" mass="50426">MDLLPHDHFLAQPRPDAQQTSAELAGVVDTTTLAAHDFDVDNRTGFMPPQPPPARLPVDWEPWELILDEAIHRRLQLAQKPNITQEEMDSSAAWRANASALPVLPTDSLHTSEVNLRRAHHVLTFIMHFYIHSIPLDQPVVIPRGVGIPLLQVSKQLNLPPVLTYSDNVLYNWDLITPSAEPTPGLFNLRSQTLFTGTNDEQEFYLASSRIEVRGVEALELMRETMDEAFVSDDIAIQRISGYLERLSVVIDELKGLLMHVKEGCNPIVFYDEIRPWFRGLDSDPAKRPWVFEGIEEAGIPYPTELSGPSAAQSSLIHVLDIFLGVVQYSHSSTITGHSADVPAKRAFLERMRAYMPRHHRNFLAHLAANPRPLRELVISRGDAKLEAAYNKAVGALKSFRDSHITIVALYIIGPSRRTANPEDGPLKGTGGTHLAKFLKEVRDGTQGAVLK</sequence>
<keyword evidence="6" id="KW-1185">Reference proteome</keyword>
<name>A0A0D7B5X8_9AGAR</name>
<keyword evidence="5" id="KW-0560">Oxidoreductase</keyword>
<comment type="similarity">
    <text evidence="1">Belongs to the indoleamine 2,3-dioxygenase family.</text>
</comment>
<organism evidence="5 6">
    <name type="scientific">Cylindrobasidium torrendii FP15055 ss-10</name>
    <dbReference type="NCBI Taxonomy" id="1314674"/>
    <lineage>
        <taxon>Eukaryota</taxon>
        <taxon>Fungi</taxon>
        <taxon>Dikarya</taxon>
        <taxon>Basidiomycota</taxon>
        <taxon>Agaricomycotina</taxon>
        <taxon>Agaricomycetes</taxon>
        <taxon>Agaricomycetidae</taxon>
        <taxon>Agaricales</taxon>
        <taxon>Marasmiineae</taxon>
        <taxon>Physalacriaceae</taxon>
        <taxon>Cylindrobasidium</taxon>
    </lineage>
</organism>
<dbReference type="PANTHER" id="PTHR28657">
    <property type="entry name" value="INDOLEAMINE 2,3-DIOXYGENASE"/>
    <property type="match status" value="1"/>
</dbReference>
<dbReference type="GO" id="GO:0019441">
    <property type="term" value="P:L-tryptophan catabolic process to kynurenine"/>
    <property type="evidence" value="ECO:0007669"/>
    <property type="project" value="InterPro"/>
</dbReference>
<dbReference type="SUPFAM" id="SSF140959">
    <property type="entry name" value="Indolic compounds 2,3-dioxygenase-like"/>
    <property type="match status" value="1"/>
</dbReference>
<dbReference type="Gene3D" id="1.20.58.480">
    <property type="match status" value="1"/>
</dbReference>